<dbReference type="Pfam" id="PF13538">
    <property type="entry name" value="UvrD_C_2"/>
    <property type="match status" value="1"/>
</dbReference>
<dbReference type="Gene3D" id="3.40.50.300">
    <property type="entry name" value="P-loop containing nucleotide triphosphate hydrolases"/>
    <property type="match status" value="2"/>
</dbReference>
<evidence type="ECO:0000256" key="2">
    <source>
        <dbReference type="ARBA" id="ARBA00022840"/>
    </source>
</evidence>
<proteinExistence type="predicted"/>
<keyword evidence="4" id="KW-0378">Hydrolase</keyword>
<name>A0AAX2GZW2_9FLAO</name>
<keyword evidence="4" id="KW-0269">Exonuclease</keyword>
<feature type="domain" description="UvrD-like helicase C-terminal" evidence="3">
    <location>
        <begin position="442"/>
        <end position="492"/>
    </location>
</feature>
<evidence type="ECO:0000256" key="1">
    <source>
        <dbReference type="ARBA" id="ARBA00022741"/>
    </source>
</evidence>
<keyword evidence="1" id="KW-0547">Nucleotide-binding</keyword>
<gene>
    <name evidence="4" type="ORF">SAMEA44541418_01944</name>
</gene>
<evidence type="ECO:0000313" key="5">
    <source>
        <dbReference type="Proteomes" id="UP000215539"/>
    </source>
</evidence>
<dbReference type="GO" id="GO:0005524">
    <property type="term" value="F:ATP binding"/>
    <property type="evidence" value="ECO:0007669"/>
    <property type="project" value="UniProtKB-KW"/>
</dbReference>
<dbReference type="SUPFAM" id="SSF52540">
    <property type="entry name" value="P-loop containing nucleoside triphosphate hydrolases"/>
    <property type="match status" value="1"/>
</dbReference>
<organism evidence="4 5">
    <name type="scientific">Capnocytophaga haemolytica</name>
    <dbReference type="NCBI Taxonomy" id="45243"/>
    <lineage>
        <taxon>Bacteria</taxon>
        <taxon>Pseudomonadati</taxon>
        <taxon>Bacteroidota</taxon>
        <taxon>Flavobacteriia</taxon>
        <taxon>Flavobacteriales</taxon>
        <taxon>Flavobacteriaceae</taxon>
        <taxon>Capnocytophaga</taxon>
    </lineage>
</organism>
<dbReference type="PANTHER" id="PTHR43788">
    <property type="entry name" value="DNA2/NAM7 HELICASE FAMILY MEMBER"/>
    <property type="match status" value="1"/>
</dbReference>
<dbReference type="EMBL" id="LT906449">
    <property type="protein sequence ID" value="SNV14893.1"/>
    <property type="molecule type" value="Genomic_DNA"/>
</dbReference>
<protein>
    <submittedName>
        <fullName evidence="4">Exonuclease V subunit alpha</fullName>
    </submittedName>
</protein>
<dbReference type="InterPro" id="IPR050534">
    <property type="entry name" value="Coronavir_polyprotein_1ab"/>
</dbReference>
<keyword evidence="2" id="KW-0067">ATP-binding</keyword>
<dbReference type="AlphaFoldDB" id="A0AAX2GZW2"/>
<keyword evidence="4" id="KW-0540">Nuclease</keyword>
<dbReference type="InterPro" id="IPR027417">
    <property type="entry name" value="P-loop_NTPase"/>
</dbReference>
<dbReference type="GO" id="GO:0003678">
    <property type="term" value="F:DNA helicase activity"/>
    <property type="evidence" value="ECO:0007669"/>
    <property type="project" value="UniProtKB-ARBA"/>
</dbReference>
<dbReference type="PANTHER" id="PTHR43788:SF6">
    <property type="entry name" value="DNA HELICASE B"/>
    <property type="match status" value="1"/>
</dbReference>
<reference evidence="4 5" key="1">
    <citation type="submission" date="2017-06" db="EMBL/GenBank/DDBJ databases">
        <authorList>
            <consortium name="Pathogen Informatics"/>
        </authorList>
    </citation>
    <scope>NUCLEOTIDE SEQUENCE [LARGE SCALE GENOMIC DNA]</scope>
    <source>
        <strain evidence="4 5">NCTC12947</strain>
    </source>
</reference>
<dbReference type="CDD" id="cd17933">
    <property type="entry name" value="DEXSc_RecD-like"/>
    <property type="match status" value="1"/>
</dbReference>
<sequence>MRKITIIFRTEKIFSKKIYNFALSEHAQMDQNHLYKALISGFKHTPTSLQNNALQMIAAFLLSPDSSQKLFLLKGFAGTGKTSITVTIIQNLPLINYHFVLLAPTGRAAKVMSHFTNQQAFTIHKHIYYPKSEQGNFSFRLRPNRQHNTLFIVDEASMIAESDLQLSGQQSLLDDLMQYVYAGKNCKLLLMGDTAQLPPVGALNSPALDSSYLEGQYHKDVTEIELTEVVRQKKKSGILYNATALREELFSYGYFKQFQFDLQPFRDIIQLIDSSEVQDAVNNAYDRYGLDETSIIVRSNKRAVIWNQQIRRTILDIEDELSAGDLLMVVKNNYFWFKNNSEISFIANGDTLEVLRIHAFREEYGFRFAEISAQLLDYPNQPPFDTVIILNTLTSEHPALTYPESQALYQEVLADYADEPIAYKRYLAVKNDPYYNALQVKYAYAMTCHKSQGGQWDAVFIEKPFLPDGIDEGYLRWLYTALTRAKKRVYLVGFPEEDFLEPFDE</sequence>
<accession>A0AAX2GZW2</accession>
<evidence type="ECO:0000259" key="3">
    <source>
        <dbReference type="Pfam" id="PF13538"/>
    </source>
</evidence>
<dbReference type="Pfam" id="PF13604">
    <property type="entry name" value="AAA_30"/>
    <property type="match status" value="1"/>
</dbReference>
<dbReference type="CDD" id="cd18809">
    <property type="entry name" value="SF1_C_RecD"/>
    <property type="match status" value="1"/>
</dbReference>
<dbReference type="GO" id="GO:0004527">
    <property type="term" value="F:exonuclease activity"/>
    <property type="evidence" value="ECO:0007669"/>
    <property type="project" value="UniProtKB-KW"/>
</dbReference>
<dbReference type="Proteomes" id="UP000215539">
    <property type="component" value="Chromosome 1"/>
</dbReference>
<dbReference type="InterPro" id="IPR027785">
    <property type="entry name" value="UvrD-like_helicase_C"/>
</dbReference>
<evidence type="ECO:0000313" key="4">
    <source>
        <dbReference type="EMBL" id="SNV14893.1"/>
    </source>
</evidence>